<accession>A0A1E3BCF2</accession>
<protein>
    <submittedName>
        <fullName evidence="2">Uncharacterized protein</fullName>
    </submittedName>
</protein>
<reference evidence="2 3" key="1">
    <citation type="journal article" date="2016" name="BMC Genomics">
        <title>Comparative genomic and transcriptomic analyses of the Fuzhuan brick tea-fermentation fungus Aspergillus cristatus.</title>
        <authorList>
            <person name="Ge Y."/>
            <person name="Wang Y."/>
            <person name="Liu Y."/>
            <person name="Tan Y."/>
            <person name="Ren X."/>
            <person name="Zhang X."/>
            <person name="Hyde K.D."/>
            <person name="Liu Y."/>
            <person name="Liu Z."/>
        </authorList>
    </citation>
    <scope>NUCLEOTIDE SEQUENCE [LARGE SCALE GENOMIC DNA]</scope>
    <source>
        <strain evidence="2 3">GZAAS20.1005</strain>
    </source>
</reference>
<evidence type="ECO:0000313" key="3">
    <source>
        <dbReference type="Proteomes" id="UP000094569"/>
    </source>
</evidence>
<feature type="region of interest" description="Disordered" evidence="1">
    <location>
        <begin position="128"/>
        <end position="152"/>
    </location>
</feature>
<dbReference type="VEuPathDB" id="FungiDB:SI65_05270"/>
<gene>
    <name evidence="2" type="ORF">SI65_05270</name>
</gene>
<dbReference type="EMBL" id="JXNT01000005">
    <property type="protein sequence ID" value="ODM18653.1"/>
    <property type="molecule type" value="Genomic_DNA"/>
</dbReference>
<feature type="region of interest" description="Disordered" evidence="1">
    <location>
        <begin position="1"/>
        <end position="20"/>
    </location>
</feature>
<dbReference type="AlphaFoldDB" id="A0A1E3BCF2"/>
<dbReference type="OrthoDB" id="4890185at2759"/>
<dbReference type="STRING" id="573508.A0A1E3BCF2"/>
<dbReference type="SUPFAM" id="SSF46689">
    <property type="entry name" value="Homeodomain-like"/>
    <property type="match status" value="1"/>
</dbReference>
<evidence type="ECO:0000256" key="1">
    <source>
        <dbReference type="SAM" id="MobiDB-lite"/>
    </source>
</evidence>
<organism evidence="2 3">
    <name type="scientific">Aspergillus cristatus</name>
    <name type="common">Chinese Fuzhuan brick tea-fermentation fungus</name>
    <name type="synonym">Eurotium cristatum</name>
    <dbReference type="NCBI Taxonomy" id="573508"/>
    <lineage>
        <taxon>Eukaryota</taxon>
        <taxon>Fungi</taxon>
        <taxon>Dikarya</taxon>
        <taxon>Ascomycota</taxon>
        <taxon>Pezizomycotina</taxon>
        <taxon>Eurotiomycetes</taxon>
        <taxon>Eurotiomycetidae</taxon>
        <taxon>Eurotiales</taxon>
        <taxon>Aspergillaceae</taxon>
        <taxon>Aspergillus</taxon>
        <taxon>Aspergillus subgen. Aspergillus</taxon>
    </lineage>
</organism>
<sequence>MPKVPPSTPPRQNADRPTRDDRLRIITLRDAGHSYQQIIDHLDVSYNQVQFTCMNRKLTPRKARGKLSKLSDEKVDEIIAWYTASEGNHSLPYRRVIQEFGLGVSEDVLVRALRRREFWRRKALDKAEQTVQVRGTSSGSGPAREAPSGTGT</sequence>
<feature type="compositionally biased region" description="Polar residues" evidence="1">
    <location>
        <begin position="129"/>
        <end position="140"/>
    </location>
</feature>
<dbReference type="InterPro" id="IPR009057">
    <property type="entry name" value="Homeodomain-like_sf"/>
</dbReference>
<dbReference type="Proteomes" id="UP000094569">
    <property type="component" value="Unassembled WGS sequence"/>
</dbReference>
<dbReference type="Pfam" id="PF13384">
    <property type="entry name" value="HTH_23"/>
    <property type="match status" value="1"/>
</dbReference>
<keyword evidence="3" id="KW-1185">Reference proteome</keyword>
<name>A0A1E3BCF2_ASPCR</name>
<comment type="caution">
    <text evidence="2">The sequence shown here is derived from an EMBL/GenBank/DDBJ whole genome shotgun (WGS) entry which is preliminary data.</text>
</comment>
<proteinExistence type="predicted"/>
<evidence type="ECO:0000313" key="2">
    <source>
        <dbReference type="EMBL" id="ODM18653.1"/>
    </source>
</evidence>